<dbReference type="InterPro" id="IPR016186">
    <property type="entry name" value="C-type_lectin-like/link_sf"/>
</dbReference>
<dbReference type="AlphaFoldDB" id="K1PKD9"/>
<dbReference type="Gene3D" id="3.10.100.10">
    <property type="entry name" value="Mannose-Binding Protein A, subunit A"/>
    <property type="match status" value="1"/>
</dbReference>
<reference evidence="1" key="1">
    <citation type="journal article" date="2012" name="Nature">
        <title>The oyster genome reveals stress adaptation and complexity of shell formation.</title>
        <authorList>
            <person name="Zhang G."/>
            <person name="Fang X."/>
            <person name="Guo X."/>
            <person name="Li L."/>
            <person name="Luo R."/>
            <person name="Xu F."/>
            <person name="Yang P."/>
            <person name="Zhang L."/>
            <person name="Wang X."/>
            <person name="Qi H."/>
            <person name="Xiong Z."/>
            <person name="Que H."/>
            <person name="Xie Y."/>
            <person name="Holland P.W."/>
            <person name="Paps J."/>
            <person name="Zhu Y."/>
            <person name="Wu F."/>
            <person name="Chen Y."/>
            <person name="Wang J."/>
            <person name="Peng C."/>
            <person name="Meng J."/>
            <person name="Yang L."/>
            <person name="Liu J."/>
            <person name="Wen B."/>
            <person name="Zhang N."/>
            <person name="Huang Z."/>
            <person name="Zhu Q."/>
            <person name="Feng Y."/>
            <person name="Mount A."/>
            <person name="Hedgecock D."/>
            <person name="Xu Z."/>
            <person name="Liu Y."/>
            <person name="Domazet-Loso T."/>
            <person name="Du Y."/>
            <person name="Sun X."/>
            <person name="Zhang S."/>
            <person name="Liu B."/>
            <person name="Cheng P."/>
            <person name="Jiang X."/>
            <person name="Li J."/>
            <person name="Fan D."/>
            <person name="Wang W."/>
            <person name="Fu W."/>
            <person name="Wang T."/>
            <person name="Wang B."/>
            <person name="Zhang J."/>
            <person name="Peng Z."/>
            <person name="Li Y."/>
            <person name="Li N."/>
            <person name="Wang J."/>
            <person name="Chen M."/>
            <person name="He Y."/>
            <person name="Tan F."/>
            <person name="Song X."/>
            <person name="Zheng Q."/>
            <person name="Huang R."/>
            <person name="Yang H."/>
            <person name="Du X."/>
            <person name="Chen L."/>
            <person name="Yang M."/>
            <person name="Gaffney P.M."/>
            <person name="Wang S."/>
            <person name="Luo L."/>
            <person name="She Z."/>
            <person name="Ming Y."/>
            <person name="Huang W."/>
            <person name="Zhang S."/>
            <person name="Huang B."/>
            <person name="Zhang Y."/>
            <person name="Qu T."/>
            <person name="Ni P."/>
            <person name="Miao G."/>
            <person name="Wang J."/>
            <person name="Wang Q."/>
            <person name="Steinberg C.E."/>
            <person name="Wang H."/>
            <person name="Li N."/>
            <person name="Qian L."/>
            <person name="Zhang G."/>
            <person name="Li Y."/>
            <person name="Yang H."/>
            <person name="Liu X."/>
            <person name="Wang J."/>
            <person name="Yin Y."/>
            <person name="Wang J."/>
        </authorList>
    </citation>
    <scope>NUCLEOTIDE SEQUENCE [LARGE SCALE GENOMIC DNA]</scope>
    <source>
        <strain evidence="1">05x7-T-G4-1.051#20</strain>
    </source>
</reference>
<proteinExistence type="predicted"/>
<sequence length="136" mass="15976">MSEKVHSHVSKESFQTYVQPKLYRLELIEEQQNSLQTHICVWSVGCPNHWKRHGNSCYLFIQDVPEDFIEAGLETFRCLEGYWIGLSDIVFEGDWVWTSSQASPSYTDWSPTSPDNYQNHQDCAMFWYALLLTMEL</sequence>
<dbReference type="InterPro" id="IPR016187">
    <property type="entry name" value="CTDL_fold"/>
</dbReference>
<dbReference type="InterPro" id="IPR001304">
    <property type="entry name" value="C-type_lectin-like"/>
</dbReference>
<dbReference type="HOGENOM" id="CLU_1877435_0_0_1"/>
<protein>
    <submittedName>
        <fullName evidence="1">Uncharacterized protein</fullName>
    </submittedName>
</protein>
<name>K1PKD9_MAGGI</name>
<evidence type="ECO:0000313" key="1">
    <source>
        <dbReference type="EMBL" id="EKC22068.1"/>
    </source>
</evidence>
<accession>K1PKD9</accession>
<gene>
    <name evidence="1" type="ORF">CGI_10002838</name>
</gene>
<dbReference type="InParanoid" id="K1PKD9"/>
<dbReference type="SUPFAM" id="SSF56436">
    <property type="entry name" value="C-type lectin-like"/>
    <property type="match status" value="1"/>
</dbReference>
<dbReference type="EMBL" id="JH818451">
    <property type="protein sequence ID" value="EKC22068.1"/>
    <property type="molecule type" value="Genomic_DNA"/>
</dbReference>
<organism evidence="1">
    <name type="scientific">Magallana gigas</name>
    <name type="common">Pacific oyster</name>
    <name type="synonym">Crassostrea gigas</name>
    <dbReference type="NCBI Taxonomy" id="29159"/>
    <lineage>
        <taxon>Eukaryota</taxon>
        <taxon>Metazoa</taxon>
        <taxon>Spiralia</taxon>
        <taxon>Lophotrochozoa</taxon>
        <taxon>Mollusca</taxon>
        <taxon>Bivalvia</taxon>
        <taxon>Autobranchia</taxon>
        <taxon>Pteriomorphia</taxon>
        <taxon>Ostreida</taxon>
        <taxon>Ostreoidea</taxon>
        <taxon>Ostreidae</taxon>
        <taxon>Magallana</taxon>
    </lineage>
</organism>
<dbReference type="PROSITE" id="PS50041">
    <property type="entry name" value="C_TYPE_LECTIN_2"/>
    <property type="match status" value="1"/>
</dbReference>